<keyword evidence="3" id="KW-0560">Oxidoreductase</keyword>
<evidence type="ECO:0000256" key="3">
    <source>
        <dbReference type="ARBA" id="ARBA00023002"/>
    </source>
</evidence>
<keyword evidence="5" id="KW-0472">Membrane</keyword>
<dbReference type="AlphaFoldDB" id="A0A7S2M8G6"/>
<keyword evidence="2" id="KW-0223">Dioxygenase</keyword>
<dbReference type="GO" id="GO:0046872">
    <property type="term" value="F:metal ion binding"/>
    <property type="evidence" value="ECO:0007669"/>
    <property type="project" value="UniProtKB-KW"/>
</dbReference>
<evidence type="ECO:0000259" key="6">
    <source>
        <dbReference type="PROSITE" id="PS51393"/>
    </source>
</evidence>
<feature type="domain" description="Lipoxygenase" evidence="6">
    <location>
        <begin position="302"/>
        <end position="470"/>
    </location>
</feature>
<keyword evidence="5" id="KW-0812">Transmembrane</keyword>
<evidence type="ECO:0000313" key="7">
    <source>
        <dbReference type="EMBL" id="CAD9626253.1"/>
    </source>
</evidence>
<dbReference type="InterPro" id="IPR013819">
    <property type="entry name" value="LipOase_C"/>
</dbReference>
<dbReference type="Pfam" id="PF00305">
    <property type="entry name" value="Lipoxygenase"/>
    <property type="match status" value="1"/>
</dbReference>
<gene>
    <name evidence="7" type="ORF">BRAN1462_LOCUS47802</name>
</gene>
<accession>A0A7S2M8G6</accession>
<keyword evidence="1" id="KW-0479">Metal-binding</keyword>
<dbReference type="PROSITE" id="PS51393">
    <property type="entry name" value="LIPOXYGENASE_3"/>
    <property type="match status" value="1"/>
</dbReference>
<proteinExistence type="predicted"/>
<keyword evidence="5" id="KW-1133">Transmembrane helix</keyword>
<dbReference type="SUPFAM" id="SSF48484">
    <property type="entry name" value="Lipoxigenase"/>
    <property type="match status" value="1"/>
</dbReference>
<dbReference type="PANTHER" id="PTHR11771">
    <property type="entry name" value="LIPOXYGENASE"/>
    <property type="match status" value="1"/>
</dbReference>
<dbReference type="InterPro" id="IPR036226">
    <property type="entry name" value="LipOase_C_sf"/>
</dbReference>
<organism evidence="7">
    <name type="scientific">Zooxanthella nutricula</name>
    <dbReference type="NCBI Taxonomy" id="1333877"/>
    <lineage>
        <taxon>Eukaryota</taxon>
        <taxon>Sar</taxon>
        <taxon>Alveolata</taxon>
        <taxon>Dinophyceae</taxon>
        <taxon>Peridiniales</taxon>
        <taxon>Peridiniales incertae sedis</taxon>
        <taxon>Zooxanthella</taxon>
    </lineage>
</organism>
<dbReference type="GO" id="GO:0016702">
    <property type="term" value="F:oxidoreductase activity, acting on single donors with incorporation of molecular oxygen, incorporation of two atoms of oxygen"/>
    <property type="evidence" value="ECO:0007669"/>
    <property type="project" value="InterPro"/>
</dbReference>
<name>A0A7S2M8G6_9DINO</name>
<feature type="region of interest" description="Disordered" evidence="4">
    <location>
        <begin position="1"/>
        <end position="23"/>
    </location>
</feature>
<feature type="transmembrane region" description="Helical" evidence="5">
    <location>
        <begin position="48"/>
        <end position="81"/>
    </location>
</feature>
<reference evidence="7" key="1">
    <citation type="submission" date="2021-01" db="EMBL/GenBank/DDBJ databases">
        <authorList>
            <person name="Corre E."/>
            <person name="Pelletier E."/>
            <person name="Niang G."/>
            <person name="Scheremetjew M."/>
            <person name="Finn R."/>
            <person name="Kale V."/>
            <person name="Holt S."/>
            <person name="Cochrane G."/>
            <person name="Meng A."/>
            <person name="Brown T."/>
            <person name="Cohen L."/>
        </authorList>
    </citation>
    <scope>NUCLEOTIDE SEQUENCE</scope>
    <source>
        <strain evidence="7">RCC3387</strain>
    </source>
</reference>
<evidence type="ECO:0000256" key="4">
    <source>
        <dbReference type="SAM" id="MobiDB-lite"/>
    </source>
</evidence>
<evidence type="ECO:0000256" key="2">
    <source>
        <dbReference type="ARBA" id="ARBA00022964"/>
    </source>
</evidence>
<sequence length="658" mass="74219">MARLGPDEGDEEQGPRSWPAAQPEPSRKARYFACGRQFVLLVPLVGGLAYMLGFAVLLVVAALALVVFCLLGFPLCSLYAYQRFWECGPWRWQVDLYVKATYLAYQSILLSRTQPDAGPKCMPIELIGPKRKLTKYVLDYALNIKVPKGTEEEFLESDLLPTAISQFFEERLSLWPQTDKFDNFTEREDPVAYVMAQVGNIYPEIYQDWTDKRSDVALTRLCLHGIGAHRVETVSEGGARFFVVRTNQLSNLPVRDGFARYGGDAYFDMDWRPVKIVDQGDGPFMDDGSGVAAVFCPGDARWEEAKFRFRSSLSVLVTLVDHLYGVHLQLSNIMVTAVREQLSADHPMRRFLCPFTYQTISVNDNARNNLVQPRSMGPRCFAFTEQGMTMAFSAAPGLLMSGMEVPASEGGPILNRERYTEYLREKRGIDTEYWRQSLSFWRVCRRFVADYMLYYYPTRAAAVFEPDLRAMFQQFQFQLELTLPILIEAEESENRARDAEGSSDAGNAVNSPLVDKAYEHMLDIFADFIMLVTAGHEQVGAVEAYVQDVSFCAFKWTPGALAGTKQTATAQALLMSFTSTPMPKLMGDDWTHLFPPLDRPPPAGAKTPQQSFKDYQDALKVMSTDCDAYNAATPTRTFPECFPLYVMNPKNMETSISV</sequence>
<dbReference type="GO" id="GO:0034440">
    <property type="term" value="P:lipid oxidation"/>
    <property type="evidence" value="ECO:0007669"/>
    <property type="project" value="InterPro"/>
</dbReference>
<evidence type="ECO:0000256" key="5">
    <source>
        <dbReference type="SAM" id="Phobius"/>
    </source>
</evidence>
<evidence type="ECO:0000256" key="1">
    <source>
        <dbReference type="ARBA" id="ARBA00022723"/>
    </source>
</evidence>
<protein>
    <recommendedName>
        <fullName evidence="6">Lipoxygenase domain-containing protein</fullName>
    </recommendedName>
</protein>
<dbReference type="Gene3D" id="1.20.245.10">
    <property type="entry name" value="Lipoxygenase-1, Domain 5"/>
    <property type="match status" value="1"/>
</dbReference>
<dbReference type="InterPro" id="IPR000907">
    <property type="entry name" value="LipOase"/>
</dbReference>
<dbReference type="EMBL" id="HBGW01075083">
    <property type="protein sequence ID" value="CAD9626253.1"/>
    <property type="molecule type" value="Transcribed_RNA"/>
</dbReference>